<keyword evidence="2" id="KW-1185">Reference proteome</keyword>
<comment type="caution">
    <text evidence="1">The sequence shown here is derived from an EMBL/GenBank/DDBJ whole genome shotgun (WGS) entry which is preliminary data.</text>
</comment>
<gene>
    <name evidence="1" type="ORF">M9Y10_031286</name>
</gene>
<dbReference type="Proteomes" id="UP001470230">
    <property type="component" value="Unassembled WGS sequence"/>
</dbReference>
<dbReference type="EMBL" id="JAPFFF010000049">
    <property type="protein sequence ID" value="KAK8840001.1"/>
    <property type="molecule type" value="Genomic_DNA"/>
</dbReference>
<protein>
    <submittedName>
        <fullName evidence="1">Uncharacterized protein</fullName>
    </submittedName>
</protein>
<evidence type="ECO:0000313" key="2">
    <source>
        <dbReference type="Proteomes" id="UP001470230"/>
    </source>
</evidence>
<reference evidence="1 2" key="1">
    <citation type="submission" date="2024-04" db="EMBL/GenBank/DDBJ databases">
        <title>Tritrichomonas musculus Genome.</title>
        <authorList>
            <person name="Alves-Ferreira E."/>
            <person name="Grigg M."/>
            <person name="Lorenzi H."/>
            <person name="Galac M."/>
        </authorList>
    </citation>
    <scope>NUCLEOTIDE SEQUENCE [LARGE SCALE GENOMIC DNA]</scope>
    <source>
        <strain evidence="1 2">EAF2021</strain>
    </source>
</reference>
<sequence>MSYNYSSFKDISNDDITVFIYDINDYFNTNLLISTNTKTDALNRQKNVEVLCDWLNNRNAYNIIKKDTLSTEDIDNFIANEHAIQVAIDKAKNALNEAIQLIENHKHPVLQNPNKLIIPDAPLMRKHQKQFIENEELYEYIDKFAHKFTSKHSDFLMINEPNDFDKAVNEWQYYNKYPMSIIIKRDIPLTTYYFNQVGSLNDIFDCLHNVYKKEVKPFKIHFQLSGVFETYTYNFDTLEEKYEYKAQDIIWKNYKSMIPIIITNYDDLEIVKLYIESVLHSYETESSNTKLILVGSICDIT</sequence>
<accession>A0ABR2H266</accession>
<evidence type="ECO:0000313" key="1">
    <source>
        <dbReference type="EMBL" id="KAK8840001.1"/>
    </source>
</evidence>
<organism evidence="1 2">
    <name type="scientific">Tritrichomonas musculus</name>
    <dbReference type="NCBI Taxonomy" id="1915356"/>
    <lineage>
        <taxon>Eukaryota</taxon>
        <taxon>Metamonada</taxon>
        <taxon>Parabasalia</taxon>
        <taxon>Tritrichomonadida</taxon>
        <taxon>Tritrichomonadidae</taxon>
        <taxon>Tritrichomonas</taxon>
    </lineage>
</organism>
<proteinExistence type="predicted"/>
<name>A0ABR2H266_9EUKA</name>